<dbReference type="Proteomes" id="UP001526147">
    <property type="component" value="Unassembled WGS sequence"/>
</dbReference>
<dbReference type="PROSITE" id="PS51747">
    <property type="entry name" value="CYT_DCMP_DEAMINASES_2"/>
    <property type="match status" value="1"/>
</dbReference>
<comment type="similarity">
    <text evidence="5 14">In the C-terminal section; belongs to the HTP reductase family.</text>
</comment>
<keyword evidence="10 14" id="KW-0560">Oxidoreductase</keyword>
<evidence type="ECO:0000256" key="5">
    <source>
        <dbReference type="ARBA" id="ARBA00007417"/>
    </source>
</evidence>
<name>A0ABT3DB39_9BACI</name>
<evidence type="ECO:0000259" key="15">
    <source>
        <dbReference type="PROSITE" id="PS51747"/>
    </source>
</evidence>
<evidence type="ECO:0000256" key="4">
    <source>
        <dbReference type="ARBA" id="ARBA00005259"/>
    </source>
</evidence>
<comment type="similarity">
    <text evidence="4 14">In the N-terminal section; belongs to the cytidine and deoxycytidylate deaminase family.</text>
</comment>
<dbReference type="InterPro" id="IPR016193">
    <property type="entry name" value="Cytidine_deaminase-like"/>
</dbReference>
<feature type="domain" description="CMP/dCMP-type deaminase" evidence="15">
    <location>
        <begin position="2"/>
        <end position="115"/>
    </location>
</feature>
<dbReference type="CDD" id="cd01284">
    <property type="entry name" value="Riboflavin_deaminase-reductase"/>
    <property type="match status" value="1"/>
</dbReference>
<dbReference type="RefSeq" id="WP_264141245.1">
    <property type="nucleotide sequence ID" value="NZ_JAOYEY010000015.1"/>
</dbReference>
<dbReference type="PROSITE" id="PS00903">
    <property type="entry name" value="CYT_DCMP_DEAMINASES_1"/>
    <property type="match status" value="1"/>
</dbReference>
<gene>
    <name evidence="16" type="primary">ribD</name>
    <name evidence="16" type="ORF">OIH86_01080</name>
</gene>
<dbReference type="InterPro" id="IPR002734">
    <property type="entry name" value="RibDG_C"/>
</dbReference>
<evidence type="ECO:0000256" key="11">
    <source>
        <dbReference type="ARBA" id="ARBA00023268"/>
    </source>
</evidence>
<dbReference type="NCBIfam" id="TIGR00326">
    <property type="entry name" value="eubact_ribD"/>
    <property type="match status" value="1"/>
</dbReference>
<dbReference type="InterPro" id="IPR004794">
    <property type="entry name" value="Eubact_RibD"/>
</dbReference>
<reference evidence="16 17" key="1">
    <citation type="submission" date="2022-10" db="EMBL/GenBank/DDBJ databases">
        <title>Draft genome assembly of moderately radiation resistant bacterium Metabacillus halosaccharovorans.</title>
        <authorList>
            <person name="Pal S."/>
            <person name="Gopinathan A."/>
        </authorList>
    </citation>
    <scope>NUCLEOTIDE SEQUENCE [LARGE SCALE GENOMIC DNA]</scope>
    <source>
        <strain evidence="16 17">VITHBRA001</strain>
    </source>
</reference>
<evidence type="ECO:0000256" key="7">
    <source>
        <dbReference type="ARBA" id="ARBA00022723"/>
    </source>
</evidence>
<evidence type="ECO:0000256" key="8">
    <source>
        <dbReference type="ARBA" id="ARBA00022833"/>
    </source>
</evidence>
<dbReference type="Gene3D" id="3.40.140.10">
    <property type="entry name" value="Cytidine Deaminase, domain 2"/>
    <property type="match status" value="1"/>
</dbReference>
<comment type="cofactor">
    <cofactor evidence="14">
        <name>Zn(2+)</name>
        <dbReference type="ChEBI" id="CHEBI:29105"/>
    </cofactor>
    <text evidence="14">Binds 1 zinc ion.</text>
</comment>
<evidence type="ECO:0000256" key="6">
    <source>
        <dbReference type="ARBA" id="ARBA00022619"/>
    </source>
</evidence>
<comment type="pathway">
    <text evidence="3 14">Cofactor biosynthesis; riboflavin biosynthesis; 5-amino-6-(D-ribitylamino)uracil from GTP: step 3/4.</text>
</comment>
<dbReference type="InterPro" id="IPR024072">
    <property type="entry name" value="DHFR-like_dom_sf"/>
</dbReference>
<comment type="pathway">
    <text evidence="2 14">Cofactor biosynthesis; riboflavin biosynthesis; 5-amino-6-(D-ribitylamino)uracil from GTP: step 2/4.</text>
</comment>
<dbReference type="EC" id="3.5.4.26" evidence="14"/>
<sequence>MSEHEVYMKLAINNAAAMKGQTVPNPLVGAVIVNQNRIVGVGAHLKAGGPHAEIHALNMAGDLAKGGTMYVTLEPCSHHGRTGPCAVAIVEAGIKKVVVATLDPNPLVAGNGIKILKDANIDVTVGVCEEESIMMNEVFNKFITTKIPFITMKSATTLDGKISSYTSDSKWITSEEARKDVHQLRHEHAGILVGVQTVMKDDPELTTRIEHGRNPVRIILDSRLTTPLYSKIVTDKQAETWIFTSQNFSQSAKEQLEALGVNVFITSGVEQVDLHDTVRILGERGVSSVLIEGGGEVNASFLAKQLVDKIVLYIAPKMIGGKGAPGFIGGLGIEKMADAITINHLDIMKIGNDFKFTGYPSYK</sequence>
<keyword evidence="6 14" id="KW-0686">Riboflavin biosynthesis</keyword>
<dbReference type="InterPro" id="IPR016192">
    <property type="entry name" value="APOBEC/CMP_deaminase_Zn-bd"/>
</dbReference>
<evidence type="ECO:0000256" key="1">
    <source>
        <dbReference type="ARBA" id="ARBA00002151"/>
    </source>
</evidence>
<evidence type="ECO:0000313" key="17">
    <source>
        <dbReference type="Proteomes" id="UP001526147"/>
    </source>
</evidence>
<comment type="function">
    <text evidence="1 14">Converts 2,5-diamino-6-(ribosylamino)-4(3h)-pyrimidinone 5'-phosphate into 5-amino-6-(ribosylamino)-2,4(1h,3h)-pyrimidinedione 5'-phosphate.</text>
</comment>
<dbReference type="InterPro" id="IPR002125">
    <property type="entry name" value="CMP_dCMP_dom"/>
</dbReference>
<dbReference type="GO" id="GO:0008703">
    <property type="term" value="F:5-amino-6-(5-phosphoribosylamino)uracil reductase activity"/>
    <property type="evidence" value="ECO:0007669"/>
    <property type="project" value="UniProtKB-EC"/>
</dbReference>
<comment type="catalytic activity">
    <reaction evidence="12 14">
        <text>5-amino-6-(5-phospho-D-ribitylamino)uracil + NADP(+) = 5-amino-6-(5-phospho-D-ribosylamino)uracil + NADPH + H(+)</text>
        <dbReference type="Rhea" id="RHEA:17845"/>
        <dbReference type="ChEBI" id="CHEBI:15378"/>
        <dbReference type="ChEBI" id="CHEBI:57783"/>
        <dbReference type="ChEBI" id="CHEBI:58349"/>
        <dbReference type="ChEBI" id="CHEBI:58421"/>
        <dbReference type="ChEBI" id="CHEBI:58453"/>
        <dbReference type="EC" id="1.1.1.193"/>
    </reaction>
</comment>
<organism evidence="16 17">
    <name type="scientific">Metabacillus halosaccharovorans</name>
    <dbReference type="NCBI Taxonomy" id="930124"/>
    <lineage>
        <taxon>Bacteria</taxon>
        <taxon>Bacillati</taxon>
        <taxon>Bacillota</taxon>
        <taxon>Bacilli</taxon>
        <taxon>Bacillales</taxon>
        <taxon>Bacillaceae</taxon>
        <taxon>Metabacillus</taxon>
    </lineage>
</organism>
<dbReference type="PANTHER" id="PTHR38011:SF7">
    <property type="entry name" value="2,5-DIAMINO-6-RIBOSYLAMINO-4(3H)-PYRIMIDINONE 5'-PHOSPHATE REDUCTASE"/>
    <property type="match status" value="1"/>
</dbReference>
<dbReference type="EC" id="1.1.1.193" evidence="14"/>
<accession>A0ABT3DB39</accession>
<dbReference type="Pfam" id="PF00383">
    <property type="entry name" value="dCMP_cyt_deam_1"/>
    <property type="match status" value="1"/>
</dbReference>
<keyword evidence="8 14" id="KW-0862">Zinc</keyword>
<dbReference type="InterPro" id="IPR011549">
    <property type="entry name" value="RibD_C"/>
</dbReference>
<evidence type="ECO:0000256" key="2">
    <source>
        <dbReference type="ARBA" id="ARBA00004882"/>
    </source>
</evidence>
<evidence type="ECO:0000256" key="9">
    <source>
        <dbReference type="ARBA" id="ARBA00022857"/>
    </source>
</evidence>
<proteinExistence type="inferred from homology"/>
<keyword evidence="11" id="KW-0511">Multifunctional enzyme</keyword>
<comment type="catalytic activity">
    <reaction evidence="13 14">
        <text>2,5-diamino-6-hydroxy-4-(5-phosphoribosylamino)-pyrimidine + H2O + H(+) = 5-amino-6-(5-phospho-D-ribosylamino)uracil + NH4(+)</text>
        <dbReference type="Rhea" id="RHEA:21868"/>
        <dbReference type="ChEBI" id="CHEBI:15377"/>
        <dbReference type="ChEBI" id="CHEBI:15378"/>
        <dbReference type="ChEBI" id="CHEBI:28938"/>
        <dbReference type="ChEBI" id="CHEBI:58453"/>
        <dbReference type="ChEBI" id="CHEBI:58614"/>
        <dbReference type="EC" id="3.5.4.26"/>
    </reaction>
</comment>
<protein>
    <recommendedName>
        <fullName evidence="14">Riboflavin biosynthesis protein RibD</fullName>
    </recommendedName>
    <domain>
        <recommendedName>
            <fullName evidence="14">Diaminohydroxyphosphoribosylaminopyrimidine deaminase</fullName>
            <shortName evidence="14">DRAP deaminase</shortName>
            <ecNumber evidence="14">3.5.4.26</ecNumber>
        </recommendedName>
        <alternativeName>
            <fullName evidence="14">Riboflavin-specific deaminase</fullName>
        </alternativeName>
    </domain>
    <domain>
        <recommendedName>
            <fullName evidence="14">5-amino-6-(5-phosphoribosylamino)uracil reductase</fullName>
            <ecNumber evidence="14">1.1.1.193</ecNumber>
        </recommendedName>
        <alternativeName>
            <fullName evidence="14">HTP reductase</fullName>
        </alternativeName>
    </domain>
</protein>
<dbReference type="GO" id="GO:0008835">
    <property type="term" value="F:diaminohydroxyphosphoribosylaminopyrimidine deaminase activity"/>
    <property type="evidence" value="ECO:0007669"/>
    <property type="project" value="UniProtKB-EC"/>
</dbReference>
<dbReference type="Pfam" id="PF01872">
    <property type="entry name" value="RibD_C"/>
    <property type="match status" value="1"/>
</dbReference>
<keyword evidence="14 16" id="KW-0378">Hydrolase</keyword>
<dbReference type="PIRSF" id="PIRSF006769">
    <property type="entry name" value="RibD"/>
    <property type="match status" value="1"/>
</dbReference>
<evidence type="ECO:0000256" key="13">
    <source>
        <dbReference type="ARBA" id="ARBA00049886"/>
    </source>
</evidence>
<dbReference type="NCBIfam" id="TIGR00227">
    <property type="entry name" value="ribD_Cterm"/>
    <property type="match status" value="1"/>
</dbReference>
<evidence type="ECO:0000256" key="10">
    <source>
        <dbReference type="ARBA" id="ARBA00023002"/>
    </source>
</evidence>
<dbReference type="SUPFAM" id="SSF53597">
    <property type="entry name" value="Dihydrofolate reductase-like"/>
    <property type="match status" value="1"/>
</dbReference>
<keyword evidence="9 14" id="KW-0521">NADP</keyword>
<evidence type="ECO:0000256" key="14">
    <source>
        <dbReference type="PIRNR" id="PIRNR006769"/>
    </source>
</evidence>
<keyword evidence="7 14" id="KW-0479">Metal-binding</keyword>
<evidence type="ECO:0000313" key="16">
    <source>
        <dbReference type="EMBL" id="MCV9884253.1"/>
    </source>
</evidence>
<evidence type="ECO:0000256" key="3">
    <source>
        <dbReference type="ARBA" id="ARBA00004910"/>
    </source>
</evidence>
<dbReference type="Gene3D" id="3.40.430.10">
    <property type="entry name" value="Dihydrofolate Reductase, subunit A"/>
    <property type="match status" value="1"/>
</dbReference>
<dbReference type="InterPro" id="IPR050765">
    <property type="entry name" value="Riboflavin_Biosynth_HTPR"/>
</dbReference>
<keyword evidence="17" id="KW-1185">Reference proteome</keyword>
<dbReference type="EMBL" id="JAOYEY010000015">
    <property type="protein sequence ID" value="MCV9884253.1"/>
    <property type="molecule type" value="Genomic_DNA"/>
</dbReference>
<dbReference type="PANTHER" id="PTHR38011">
    <property type="entry name" value="DIHYDROFOLATE REDUCTASE FAMILY PROTEIN (AFU_ORTHOLOGUE AFUA_8G06820)"/>
    <property type="match status" value="1"/>
</dbReference>
<evidence type="ECO:0000256" key="12">
    <source>
        <dbReference type="ARBA" id="ARBA00049861"/>
    </source>
</evidence>
<dbReference type="SUPFAM" id="SSF53927">
    <property type="entry name" value="Cytidine deaminase-like"/>
    <property type="match status" value="1"/>
</dbReference>
<comment type="caution">
    <text evidence="16">The sequence shown here is derived from an EMBL/GenBank/DDBJ whole genome shotgun (WGS) entry which is preliminary data.</text>
</comment>